<dbReference type="EC" id="5.2.1.8" evidence="2 5"/>
<gene>
    <name evidence="8" type="ORF">NP493_85g02017</name>
</gene>
<dbReference type="InterPro" id="IPR001179">
    <property type="entry name" value="PPIase_FKBP_dom"/>
</dbReference>
<dbReference type="PANTHER" id="PTHR10516:SF443">
    <property type="entry name" value="FK506-BINDING PROTEIN 59-RELATED"/>
    <property type="match status" value="1"/>
</dbReference>
<feature type="domain" description="PPIase FKBP-type" evidence="7">
    <location>
        <begin position="27"/>
        <end position="116"/>
    </location>
</feature>
<sequence>MANVTKVSEGVTKEILREGGGPPVQKGENITVQCTGTVAEGNKKFWSTKDPGQKPFSFQVGLGNVIAGWDEGCMTMKKGEIAKLTIAGHKGYGAKGFPAWGIPPNATLIFEIELQG</sequence>
<comment type="caution">
    <text evidence="8">The sequence shown here is derived from an EMBL/GenBank/DDBJ whole genome shotgun (WGS) entry which is preliminary data.</text>
</comment>
<dbReference type="EMBL" id="JAODUO010000085">
    <property type="protein sequence ID" value="KAK2190240.1"/>
    <property type="molecule type" value="Genomic_DNA"/>
</dbReference>
<evidence type="ECO:0000256" key="3">
    <source>
        <dbReference type="ARBA" id="ARBA00023110"/>
    </source>
</evidence>
<dbReference type="PANTHER" id="PTHR10516">
    <property type="entry name" value="PEPTIDYL-PROLYL CIS-TRANS ISOMERASE"/>
    <property type="match status" value="1"/>
</dbReference>
<evidence type="ECO:0000313" key="8">
    <source>
        <dbReference type="EMBL" id="KAK2190240.1"/>
    </source>
</evidence>
<dbReference type="AlphaFoldDB" id="A0AAD9UI62"/>
<keyword evidence="9" id="KW-1185">Reference proteome</keyword>
<evidence type="ECO:0000259" key="7">
    <source>
        <dbReference type="PROSITE" id="PS50059"/>
    </source>
</evidence>
<accession>A0AAD9UI62</accession>
<protein>
    <recommendedName>
        <fullName evidence="2 5">peptidylprolyl isomerase</fullName>
        <ecNumber evidence="2 5">5.2.1.8</ecNumber>
    </recommendedName>
</protein>
<dbReference type="Proteomes" id="UP001209878">
    <property type="component" value="Unassembled WGS sequence"/>
</dbReference>
<organism evidence="8 9">
    <name type="scientific">Ridgeia piscesae</name>
    <name type="common">Tubeworm</name>
    <dbReference type="NCBI Taxonomy" id="27915"/>
    <lineage>
        <taxon>Eukaryota</taxon>
        <taxon>Metazoa</taxon>
        <taxon>Spiralia</taxon>
        <taxon>Lophotrochozoa</taxon>
        <taxon>Annelida</taxon>
        <taxon>Polychaeta</taxon>
        <taxon>Sedentaria</taxon>
        <taxon>Canalipalpata</taxon>
        <taxon>Sabellida</taxon>
        <taxon>Siboglinidae</taxon>
        <taxon>Ridgeia</taxon>
    </lineage>
</organism>
<evidence type="ECO:0000256" key="4">
    <source>
        <dbReference type="ARBA" id="ARBA00023235"/>
    </source>
</evidence>
<dbReference type="SUPFAM" id="SSF54534">
    <property type="entry name" value="FKBP-like"/>
    <property type="match status" value="1"/>
</dbReference>
<feature type="region of interest" description="Disordered" evidence="6">
    <location>
        <begin position="1"/>
        <end position="28"/>
    </location>
</feature>
<dbReference type="InterPro" id="IPR046357">
    <property type="entry name" value="PPIase_dom_sf"/>
</dbReference>
<evidence type="ECO:0000256" key="2">
    <source>
        <dbReference type="ARBA" id="ARBA00013194"/>
    </source>
</evidence>
<evidence type="ECO:0000256" key="6">
    <source>
        <dbReference type="SAM" id="MobiDB-lite"/>
    </source>
</evidence>
<proteinExistence type="predicted"/>
<evidence type="ECO:0000256" key="5">
    <source>
        <dbReference type="PROSITE-ProRule" id="PRU00277"/>
    </source>
</evidence>
<evidence type="ECO:0000313" key="9">
    <source>
        <dbReference type="Proteomes" id="UP001209878"/>
    </source>
</evidence>
<dbReference type="Pfam" id="PF00254">
    <property type="entry name" value="FKBP_C"/>
    <property type="match status" value="1"/>
</dbReference>
<dbReference type="InterPro" id="IPR050689">
    <property type="entry name" value="FKBP-type_PPIase"/>
</dbReference>
<reference evidence="8" key="1">
    <citation type="journal article" date="2023" name="Mol. Biol. Evol.">
        <title>Third-Generation Sequencing Reveals the Adaptive Role of the Epigenome in Three Deep-Sea Polychaetes.</title>
        <authorList>
            <person name="Perez M."/>
            <person name="Aroh O."/>
            <person name="Sun Y."/>
            <person name="Lan Y."/>
            <person name="Juniper S.K."/>
            <person name="Young C.R."/>
            <person name="Angers B."/>
            <person name="Qian P.Y."/>
        </authorList>
    </citation>
    <scope>NUCLEOTIDE SEQUENCE</scope>
    <source>
        <strain evidence="8">R07B-5</strain>
    </source>
</reference>
<dbReference type="Gene3D" id="3.10.50.40">
    <property type="match status" value="1"/>
</dbReference>
<name>A0AAD9UI62_RIDPI</name>
<dbReference type="GO" id="GO:0005737">
    <property type="term" value="C:cytoplasm"/>
    <property type="evidence" value="ECO:0007669"/>
    <property type="project" value="TreeGrafter"/>
</dbReference>
<keyword evidence="3 5" id="KW-0697">Rotamase</keyword>
<comment type="catalytic activity">
    <reaction evidence="1 5">
        <text>[protein]-peptidylproline (omega=180) = [protein]-peptidylproline (omega=0)</text>
        <dbReference type="Rhea" id="RHEA:16237"/>
        <dbReference type="Rhea" id="RHEA-COMP:10747"/>
        <dbReference type="Rhea" id="RHEA-COMP:10748"/>
        <dbReference type="ChEBI" id="CHEBI:83833"/>
        <dbReference type="ChEBI" id="CHEBI:83834"/>
        <dbReference type="EC" id="5.2.1.8"/>
    </reaction>
</comment>
<dbReference type="GO" id="GO:0003755">
    <property type="term" value="F:peptidyl-prolyl cis-trans isomerase activity"/>
    <property type="evidence" value="ECO:0007669"/>
    <property type="project" value="UniProtKB-KW"/>
</dbReference>
<dbReference type="PROSITE" id="PS50059">
    <property type="entry name" value="FKBP_PPIASE"/>
    <property type="match status" value="1"/>
</dbReference>
<evidence type="ECO:0000256" key="1">
    <source>
        <dbReference type="ARBA" id="ARBA00000971"/>
    </source>
</evidence>
<keyword evidence="4 5" id="KW-0413">Isomerase</keyword>